<dbReference type="Pfam" id="PF01261">
    <property type="entry name" value="AP_endonuc_2"/>
    <property type="match status" value="1"/>
</dbReference>
<dbReference type="EMBL" id="JAAEEH010000007">
    <property type="protein sequence ID" value="NDL66941.1"/>
    <property type="molecule type" value="Genomic_DNA"/>
</dbReference>
<comment type="caution">
    <text evidence="2">The sequence shown here is derived from an EMBL/GenBank/DDBJ whole genome shotgun (WGS) entry which is preliminary data.</text>
</comment>
<evidence type="ECO:0000313" key="2">
    <source>
        <dbReference type="EMBL" id="NDL66941.1"/>
    </source>
</evidence>
<protein>
    <submittedName>
        <fullName evidence="2">TIM barrel protein</fullName>
    </submittedName>
</protein>
<proteinExistence type="predicted"/>
<dbReference type="InterPro" id="IPR013022">
    <property type="entry name" value="Xyl_isomerase-like_TIM-brl"/>
</dbReference>
<keyword evidence="3" id="KW-1185">Reference proteome</keyword>
<dbReference type="RefSeq" id="WP_162369666.1">
    <property type="nucleotide sequence ID" value="NZ_JAAEEH010000007.1"/>
</dbReference>
<dbReference type="InterPro" id="IPR036237">
    <property type="entry name" value="Xyl_isomerase-like_sf"/>
</dbReference>
<sequence length="309" mass="34809">MKESMYKYFDLGIVHFMAFPKTMSGEGEILPSVDRILEDPYFTAIELTRINDPEVRKLVGKHMRTAHVRGGFGSQPITLMGGLNVNHLQEEERLKAVEALKGGIDQAEEMGIKGFAFLSGKYEEESKEDSYTQLLKSTRALCDHAKPKGIRIILEIFDYDIAKKSLIGPTMLAKRFAEDMKKTHDNFGLMVDLSHIPMYYESYEHAIQPILEHVVHIHLGNTVISDPSHDAYGDEHPVFGYPNSENDVEEVTRFLQVLFASGFFDKEEKPIVSFEVKPAADQTSELAIANCKRVLNIAWANLEIEGGKG</sequence>
<gene>
    <name evidence="2" type="ORF">GXN74_04155</name>
</gene>
<dbReference type="Proteomes" id="UP000461585">
    <property type="component" value="Unassembled WGS sequence"/>
</dbReference>
<reference evidence="2 3" key="1">
    <citation type="submission" date="2020-01" db="EMBL/GenBank/DDBJ databases">
        <title>Anaeroalcalibacter tamaniensis gen. nov., sp. nov., moderately halophilic strictly anaerobic fermenter bacterium from mud volcano of Taman peninsula.</title>
        <authorList>
            <person name="Frolova A."/>
            <person name="Merkel A.Y."/>
            <person name="Slobodkin A.I."/>
        </authorList>
    </citation>
    <scope>NUCLEOTIDE SEQUENCE [LARGE SCALE GENOMIC DNA]</scope>
    <source>
        <strain evidence="2 3">F-3ap</strain>
    </source>
</reference>
<feature type="domain" description="Xylose isomerase-like TIM barrel" evidence="1">
    <location>
        <begin position="61"/>
        <end position="241"/>
    </location>
</feature>
<dbReference type="SUPFAM" id="SSF51658">
    <property type="entry name" value="Xylose isomerase-like"/>
    <property type="match status" value="1"/>
</dbReference>
<accession>A0A7X5HUZ8</accession>
<evidence type="ECO:0000313" key="3">
    <source>
        <dbReference type="Proteomes" id="UP000461585"/>
    </source>
</evidence>
<organism evidence="2 3">
    <name type="scientific">Anaerotalea alkaliphila</name>
    <dbReference type="NCBI Taxonomy" id="2662126"/>
    <lineage>
        <taxon>Bacteria</taxon>
        <taxon>Bacillati</taxon>
        <taxon>Bacillota</taxon>
        <taxon>Clostridia</taxon>
        <taxon>Eubacteriales</taxon>
        <taxon>Anaerotalea</taxon>
    </lineage>
</organism>
<dbReference type="AlphaFoldDB" id="A0A7X5HUZ8"/>
<name>A0A7X5HUZ8_9FIRM</name>
<dbReference type="Gene3D" id="3.20.20.150">
    <property type="entry name" value="Divalent-metal-dependent TIM barrel enzymes"/>
    <property type="match status" value="1"/>
</dbReference>
<evidence type="ECO:0000259" key="1">
    <source>
        <dbReference type="Pfam" id="PF01261"/>
    </source>
</evidence>